<dbReference type="GO" id="GO:0000712">
    <property type="term" value="P:resolution of meiotic recombination intermediates"/>
    <property type="evidence" value="ECO:0007669"/>
    <property type="project" value="TreeGrafter"/>
</dbReference>
<dbReference type="InterPro" id="IPR010996">
    <property type="entry name" value="HHH_MUS81"/>
</dbReference>
<evidence type="ECO:0000256" key="2">
    <source>
        <dbReference type="RuleBase" id="RU369042"/>
    </source>
</evidence>
<dbReference type="SUPFAM" id="SSF52980">
    <property type="entry name" value="Restriction endonuclease-like"/>
    <property type="match status" value="1"/>
</dbReference>
<feature type="compositionally biased region" description="Polar residues" evidence="3">
    <location>
        <begin position="154"/>
        <end position="166"/>
    </location>
</feature>
<keyword evidence="2" id="KW-0540">Nuclease</keyword>
<feature type="compositionally biased region" description="Polar residues" evidence="3">
    <location>
        <begin position="381"/>
        <end position="390"/>
    </location>
</feature>
<evidence type="ECO:0000256" key="3">
    <source>
        <dbReference type="SAM" id="MobiDB-lite"/>
    </source>
</evidence>
<dbReference type="GO" id="GO:0003677">
    <property type="term" value="F:DNA binding"/>
    <property type="evidence" value="ECO:0007669"/>
    <property type="project" value="UniProtKB-UniRule"/>
</dbReference>
<dbReference type="Pfam" id="PF02732">
    <property type="entry name" value="ERCC4"/>
    <property type="match status" value="1"/>
</dbReference>
<comment type="subunit">
    <text evidence="2">Interacts with EME1.</text>
</comment>
<evidence type="ECO:0000313" key="5">
    <source>
        <dbReference type="EMBL" id="CAD8870496.1"/>
    </source>
</evidence>
<gene>
    <name evidence="5" type="ORF">NSCI0253_LOCUS44853</name>
</gene>
<dbReference type="GO" id="GO:0000727">
    <property type="term" value="P:double-strand break repair via break-induced replication"/>
    <property type="evidence" value="ECO:0007669"/>
    <property type="project" value="UniProtKB-UniRule"/>
</dbReference>
<dbReference type="CDD" id="cd20074">
    <property type="entry name" value="XPF_nuclease_Mus81"/>
    <property type="match status" value="1"/>
</dbReference>
<dbReference type="Gene3D" id="1.10.150.110">
    <property type="entry name" value="DNA polymerase beta, N-terminal domain-like"/>
    <property type="match status" value="1"/>
</dbReference>
<sequence length="738" mass="80039">MHRDAQGKPKRRACHPGNGAIFDRLDELRLAAEEKGNSRQARSYHRVLCSLKKYPLPIKAASEAMCLIGVGKTMSSIFEEVLAKGDVAEDDCLWRQSARRRFYQALRQGSRACPRASHAAPSQKAQRKSSNWRPWKLDNPNSPGTERNLATPAKSGTSAPEVKNSTPSRVLLGRRLSIAAKQRANERNLSGKLSPGSGQWSIMVALGLYGLEAFDRSLSLVDIERSLVLLRPLLRCQRNWTPAIGLLTKKGLVEAAGSDKYRLTEEGGLIAEGLLRKLKVPLSALPQLSLGEASSQLVTLNVEESPPDVDVSDDDKPLSRLGAPDGHDNRAEPVDFPSSPARAPVHDAISLNVSWPSFVPTPEVSSNTACPANGPSLSQFNYLSPANASPQPAKRRRTLTVTRSAPAALPTPCKIRKKFAKPDSCAKERKLVPSSSAPPPPQAHEASFNATHVAESGHLVLLLDHREVGAGREHAARGALLADLTGRLGEESVQGRALPLGDILWVWRDQGREFLAGWIVERKTFSDLSASVIDGRYDEQKQRLLEAPGLQGVVYLVEGAGPLFGVFETSDAEKRSNLARQKGFGQRLLGRTLPCETLSTVAAHTQLISGFHVAHTASTTNTVALLVSMHEALQSRGPTNSPNAQTGRVMYHDFAEQTRKSCHARVFDVFGRMLRVIPHCGPEATEALINEFNTPSALAAALRDASDTELLLRLKARRGGRAPVSASALAACRELFLA</sequence>
<organism evidence="5">
    <name type="scientific">Noctiluca scintillans</name>
    <name type="common">Sea sparkle</name>
    <name type="synonym">Red tide dinoflagellate</name>
    <dbReference type="NCBI Taxonomy" id="2966"/>
    <lineage>
        <taxon>Eukaryota</taxon>
        <taxon>Sar</taxon>
        <taxon>Alveolata</taxon>
        <taxon>Dinophyceae</taxon>
        <taxon>Noctilucales</taxon>
        <taxon>Noctilucaceae</taxon>
        <taxon>Noctiluca</taxon>
    </lineage>
</organism>
<dbReference type="PANTHER" id="PTHR13451:SF0">
    <property type="entry name" value="CROSSOVER JUNCTION ENDONUCLEASE MUS81"/>
    <property type="match status" value="1"/>
</dbReference>
<keyword evidence="2" id="KW-0479">Metal-binding</keyword>
<name>A0A7S1B0M9_NOCSC</name>
<comment type="cofactor">
    <cofactor evidence="2">
        <name>Mg(2+)</name>
        <dbReference type="ChEBI" id="CHEBI:18420"/>
    </cofactor>
</comment>
<feature type="region of interest" description="Disordered" evidence="3">
    <location>
        <begin position="381"/>
        <end position="404"/>
    </location>
</feature>
<dbReference type="GO" id="GO:0006308">
    <property type="term" value="P:DNA catabolic process"/>
    <property type="evidence" value="ECO:0007669"/>
    <property type="project" value="UniProtKB-UniRule"/>
</dbReference>
<dbReference type="SMART" id="SM00891">
    <property type="entry name" value="ERCC4"/>
    <property type="match status" value="1"/>
</dbReference>
<keyword evidence="2" id="KW-0227">DNA damage</keyword>
<dbReference type="InterPro" id="IPR006166">
    <property type="entry name" value="ERCC4_domain"/>
</dbReference>
<proteinExistence type="inferred from homology"/>
<keyword evidence="2" id="KW-0539">Nucleus</keyword>
<dbReference type="SUPFAM" id="SSF47802">
    <property type="entry name" value="DNA polymerase beta, N-terminal domain-like"/>
    <property type="match status" value="1"/>
</dbReference>
<dbReference type="InterPro" id="IPR027421">
    <property type="entry name" value="DNA_pol_lamdba_lyase_dom_sf"/>
</dbReference>
<reference evidence="5" key="1">
    <citation type="submission" date="2021-01" db="EMBL/GenBank/DDBJ databases">
        <authorList>
            <person name="Corre E."/>
            <person name="Pelletier E."/>
            <person name="Niang G."/>
            <person name="Scheremetjew M."/>
            <person name="Finn R."/>
            <person name="Kale V."/>
            <person name="Holt S."/>
            <person name="Cochrane G."/>
            <person name="Meng A."/>
            <person name="Brown T."/>
            <person name="Cohen L."/>
        </authorList>
    </citation>
    <scope>NUCLEOTIDE SEQUENCE</scope>
</reference>
<dbReference type="AlphaFoldDB" id="A0A7S1B0M9"/>
<accession>A0A7S1B0M9</accession>
<dbReference type="GO" id="GO:0031573">
    <property type="term" value="P:mitotic intra-S DNA damage checkpoint signaling"/>
    <property type="evidence" value="ECO:0007669"/>
    <property type="project" value="TreeGrafter"/>
</dbReference>
<dbReference type="GO" id="GO:0005634">
    <property type="term" value="C:nucleus"/>
    <property type="evidence" value="ECO:0007669"/>
    <property type="project" value="UniProtKB-SubCell"/>
</dbReference>
<dbReference type="InterPro" id="IPR047416">
    <property type="entry name" value="XPF_nuclease_Mus81"/>
</dbReference>
<dbReference type="EMBL" id="HBFQ01063382">
    <property type="protein sequence ID" value="CAD8870496.1"/>
    <property type="molecule type" value="Transcribed_RNA"/>
</dbReference>
<feature type="region of interest" description="Disordered" evidence="3">
    <location>
        <begin position="113"/>
        <end position="166"/>
    </location>
</feature>
<dbReference type="GO" id="GO:0048476">
    <property type="term" value="C:Holliday junction resolvase complex"/>
    <property type="evidence" value="ECO:0007669"/>
    <property type="project" value="UniProtKB-UniRule"/>
</dbReference>
<dbReference type="GO" id="GO:0008821">
    <property type="term" value="F:crossover junction DNA endonuclease activity"/>
    <property type="evidence" value="ECO:0007669"/>
    <property type="project" value="UniProtKB-UniRule"/>
</dbReference>
<dbReference type="InterPro" id="IPR033309">
    <property type="entry name" value="Mus81"/>
</dbReference>
<feature type="region of interest" description="Disordered" evidence="3">
    <location>
        <begin position="303"/>
        <end position="343"/>
    </location>
</feature>
<keyword evidence="2" id="KW-0460">Magnesium</keyword>
<evidence type="ECO:0000256" key="1">
    <source>
        <dbReference type="ARBA" id="ARBA00022801"/>
    </source>
</evidence>
<dbReference type="PANTHER" id="PTHR13451">
    <property type="entry name" value="CLASS II CROSSOVER JUNCTION ENDONUCLEASE MUS81"/>
    <property type="match status" value="1"/>
</dbReference>
<dbReference type="EC" id="3.1.22.-" evidence="2"/>
<dbReference type="GO" id="GO:0046872">
    <property type="term" value="F:metal ion binding"/>
    <property type="evidence" value="ECO:0007669"/>
    <property type="project" value="UniProtKB-UniRule"/>
</dbReference>
<keyword evidence="1 2" id="KW-0378">Hydrolase</keyword>
<feature type="domain" description="ERCC4" evidence="4">
    <location>
        <begin position="460"/>
        <end position="561"/>
    </location>
</feature>
<keyword evidence="2" id="KW-0233">DNA recombination</keyword>
<comment type="function">
    <text evidence="2">Interacts with EME1 to form a DNA structure-specific endonuclease with substrate preference for branched DNA structures with a 5'-end at the branch nick. Typical substrates include 3'-flap structures, D-loops, replication forks and nicked Holliday junctions. May be required in mitosis for the processing of stalled or collapsed replication fork intermediates. May be required in meiosis for the repair of meiosis-specific double strand breaks subsequent to single-end invasion (SEI).</text>
</comment>
<comment type="subcellular location">
    <subcellularLocation>
        <location evidence="2">Nucleus</location>
    </subcellularLocation>
</comment>
<dbReference type="Gene3D" id="3.40.50.10130">
    <property type="match status" value="1"/>
</dbReference>
<dbReference type="Pfam" id="PF14716">
    <property type="entry name" value="HHH_8"/>
    <property type="match status" value="1"/>
</dbReference>
<keyword evidence="2" id="KW-0234">DNA repair</keyword>
<comment type="similarity">
    <text evidence="2">Belongs to the XPF family.</text>
</comment>
<feature type="region of interest" description="Disordered" evidence="3">
    <location>
        <begin position="421"/>
        <end position="447"/>
    </location>
</feature>
<keyword evidence="2" id="KW-0255">Endonuclease</keyword>
<evidence type="ECO:0000259" key="4">
    <source>
        <dbReference type="SMART" id="SM00891"/>
    </source>
</evidence>
<dbReference type="GO" id="GO:0048257">
    <property type="term" value="F:3'-flap endonuclease activity"/>
    <property type="evidence" value="ECO:0007669"/>
    <property type="project" value="TreeGrafter"/>
</dbReference>
<feature type="compositionally biased region" description="Basic and acidic residues" evidence="3">
    <location>
        <begin position="421"/>
        <end position="431"/>
    </location>
</feature>
<protein>
    <recommendedName>
        <fullName evidence="2">Crossover junction endonuclease MUS81</fullName>
        <ecNumber evidence="2">3.1.22.-</ecNumber>
    </recommendedName>
</protein>
<dbReference type="InterPro" id="IPR011335">
    <property type="entry name" value="Restrct_endonuc-II-like"/>
</dbReference>